<proteinExistence type="predicted"/>
<sequence>MVAPHLLKLGWLVLSSKALAWPGFSRISDNDGLLSDIVESAKKTPSVENRQPSGGTLSLQEGRLDRAPSADAYQKHLIHPSQDFSAVETDVRPSSQPGKQKDSTQGMNTAWKSMFDRGNPFEYEPMEWPLIGSNKQDSESRLFNHQAEAYHQPSKPPTAQTSYTSLPQAPWHEGPRFEDADVLREPIHSNWPLKPEPIFEHPINHPLHSSSWNWDASWPIASNFGTYHQPLKPPTAQTSYTSLLQAPWHEGPRFEDANVLREPIHSNWPLKPEPIFEHPINPLLHLSSSNWDASWPIASNSESFNDQHSSPFTEQSIAGPRFEQPTIESPKIHHEPSEAIEYSSANKQPVVEDYSDLFVDHDHSHTEMRNRNAYNLKRRKQIAKARQKGKLVIGQTDIPLEKIKQLISVSPFPKASMTDSFLESFADKFRLELQKNFQPHKVMQEKYAQHTIVGFPAVMIPRRRKQNEFIIRPHDNPDLQKLKRQQHASLTFKKLIRWLLFIDTAISREINGKLPEQDEKSSLRELIDWLWKEIFHPTEGSLPIFGMVRLNTPPAPGKAFGPVQTVVLNFLSKEISTENILRCCTEIIRIWNQKLNPMVAKLLWPDERVLNSNIKSIIFNALVWEMKIDNFERTTDEPIDHIGNFEIANLDFYFSKALQPKSFSRDQPVALGIHEQMIVDSYTESRSGYHVRMKQTPVGKLPLKFASAVLKDSSLPNKFIVLVTSRKGKSVNQEQMVLKLKCLFRHLQLCHLYLSSYLKDSPIRNSNEEFFAWLSKVFLHPGNHNYPIFGTLEMVETEETFNPKKFQDVQIYLIHYLSDPHSHSAIWQVSLALIGYWYKNEDMNYWIRYFNTDLNYWKTSIRILSEMNATKKPGKF</sequence>
<feature type="compositionally biased region" description="Polar residues" evidence="1">
    <location>
        <begin position="92"/>
        <end position="106"/>
    </location>
</feature>
<feature type="region of interest" description="Disordered" evidence="1">
    <location>
        <begin position="42"/>
        <end position="66"/>
    </location>
</feature>
<evidence type="ECO:0000313" key="4">
    <source>
        <dbReference type="Proteomes" id="UP000324748"/>
    </source>
</evidence>
<accession>A0A5B0QHV1</accession>
<keyword evidence="2" id="KW-0732">Signal</keyword>
<feature type="signal peptide" evidence="2">
    <location>
        <begin position="1"/>
        <end position="20"/>
    </location>
</feature>
<gene>
    <name evidence="3" type="ORF">PGT21_010722</name>
</gene>
<feature type="chain" id="PRO_5022955663" evidence="2">
    <location>
        <begin position="21"/>
        <end position="876"/>
    </location>
</feature>
<organism evidence="3 4">
    <name type="scientific">Puccinia graminis f. sp. tritici</name>
    <dbReference type="NCBI Taxonomy" id="56615"/>
    <lineage>
        <taxon>Eukaryota</taxon>
        <taxon>Fungi</taxon>
        <taxon>Dikarya</taxon>
        <taxon>Basidiomycota</taxon>
        <taxon>Pucciniomycotina</taxon>
        <taxon>Pucciniomycetes</taxon>
        <taxon>Pucciniales</taxon>
        <taxon>Pucciniaceae</taxon>
        <taxon>Puccinia</taxon>
    </lineage>
</organism>
<feature type="compositionally biased region" description="Polar residues" evidence="1">
    <location>
        <begin position="46"/>
        <end position="59"/>
    </location>
</feature>
<dbReference type="AlphaFoldDB" id="A0A5B0QHV1"/>
<evidence type="ECO:0000313" key="3">
    <source>
        <dbReference type="EMBL" id="KAA1112791.1"/>
    </source>
</evidence>
<feature type="region of interest" description="Disordered" evidence="1">
    <location>
        <begin position="79"/>
        <end position="106"/>
    </location>
</feature>
<name>A0A5B0QHV1_PUCGR</name>
<keyword evidence="4" id="KW-1185">Reference proteome</keyword>
<feature type="compositionally biased region" description="Polar residues" evidence="1">
    <location>
        <begin position="157"/>
        <end position="167"/>
    </location>
</feature>
<dbReference type="EMBL" id="VSWC01000015">
    <property type="protein sequence ID" value="KAA1112791.1"/>
    <property type="molecule type" value="Genomic_DNA"/>
</dbReference>
<dbReference type="Proteomes" id="UP000324748">
    <property type="component" value="Unassembled WGS sequence"/>
</dbReference>
<protein>
    <submittedName>
        <fullName evidence="3">Uncharacterized protein</fullName>
    </submittedName>
</protein>
<evidence type="ECO:0000256" key="1">
    <source>
        <dbReference type="SAM" id="MobiDB-lite"/>
    </source>
</evidence>
<comment type="caution">
    <text evidence="3">The sequence shown here is derived from an EMBL/GenBank/DDBJ whole genome shotgun (WGS) entry which is preliminary data.</text>
</comment>
<evidence type="ECO:0000256" key="2">
    <source>
        <dbReference type="SAM" id="SignalP"/>
    </source>
</evidence>
<dbReference type="OrthoDB" id="2495337at2759"/>
<feature type="region of interest" description="Disordered" evidence="1">
    <location>
        <begin position="148"/>
        <end position="175"/>
    </location>
</feature>
<reference evidence="3 4" key="1">
    <citation type="submission" date="2019-05" db="EMBL/GenBank/DDBJ databases">
        <title>Emergence of the Ug99 lineage of the wheat stem rust pathogen through somatic hybridization.</title>
        <authorList>
            <person name="Li F."/>
            <person name="Upadhyaya N.M."/>
            <person name="Sperschneider J."/>
            <person name="Matny O."/>
            <person name="Nguyen-Phuc H."/>
            <person name="Mago R."/>
            <person name="Raley C."/>
            <person name="Miller M.E."/>
            <person name="Silverstein K.A.T."/>
            <person name="Henningsen E."/>
            <person name="Hirsch C.D."/>
            <person name="Visser B."/>
            <person name="Pretorius Z.A."/>
            <person name="Steffenson B.J."/>
            <person name="Schwessinger B."/>
            <person name="Dodds P.N."/>
            <person name="Figueroa M."/>
        </authorList>
    </citation>
    <scope>NUCLEOTIDE SEQUENCE [LARGE SCALE GENOMIC DNA]</scope>
    <source>
        <strain evidence="3">21-0</strain>
    </source>
</reference>